<protein>
    <submittedName>
        <fullName evidence="1">Uncharacterized protein</fullName>
    </submittedName>
</protein>
<evidence type="ECO:0000313" key="1">
    <source>
        <dbReference type="EMBL" id="BCB83513.1"/>
    </source>
</evidence>
<gene>
    <name evidence="1" type="ORF">Psuf_008260</name>
</gene>
<proteinExistence type="predicted"/>
<dbReference type="KEGG" id="psuu:Psuf_008260"/>
<dbReference type="AlphaFoldDB" id="A0A6F8YBW2"/>
<reference evidence="1 2" key="2">
    <citation type="submission" date="2020-03" db="EMBL/GenBank/DDBJ databases">
        <authorList>
            <person name="Ichikawa N."/>
            <person name="Kimura A."/>
            <person name="Kitahashi Y."/>
            <person name="Uohara A."/>
        </authorList>
    </citation>
    <scope>NUCLEOTIDE SEQUENCE [LARGE SCALE GENOMIC DNA]</scope>
    <source>
        <strain evidence="1 2">NBRC 105367</strain>
    </source>
</reference>
<name>A0A6F8YBW2_9ACTN</name>
<dbReference type="RefSeq" id="WP_180214539.1">
    <property type="nucleotide sequence ID" value="NZ_AP022871.1"/>
</dbReference>
<sequence>MASGRPAPTREEIDAWFTGVLAGNQTRDEADRWAAQWRSGPADGDADDEVAWWALDLLHGI</sequence>
<accession>A0A6F8YBW2</accession>
<dbReference type="Proteomes" id="UP000503011">
    <property type="component" value="Chromosome"/>
</dbReference>
<reference evidence="1 2" key="1">
    <citation type="submission" date="2020-03" db="EMBL/GenBank/DDBJ databases">
        <title>Whole genome shotgun sequence of Phytohabitans suffuscus NBRC 105367.</title>
        <authorList>
            <person name="Komaki H."/>
            <person name="Tamura T."/>
        </authorList>
    </citation>
    <scope>NUCLEOTIDE SEQUENCE [LARGE SCALE GENOMIC DNA]</scope>
    <source>
        <strain evidence="1 2">NBRC 105367</strain>
    </source>
</reference>
<dbReference type="EMBL" id="AP022871">
    <property type="protein sequence ID" value="BCB83513.1"/>
    <property type="molecule type" value="Genomic_DNA"/>
</dbReference>
<organism evidence="1 2">
    <name type="scientific">Phytohabitans suffuscus</name>
    <dbReference type="NCBI Taxonomy" id="624315"/>
    <lineage>
        <taxon>Bacteria</taxon>
        <taxon>Bacillati</taxon>
        <taxon>Actinomycetota</taxon>
        <taxon>Actinomycetes</taxon>
        <taxon>Micromonosporales</taxon>
        <taxon>Micromonosporaceae</taxon>
    </lineage>
</organism>
<evidence type="ECO:0000313" key="2">
    <source>
        <dbReference type="Proteomes" id="UP000503011"/>
    </source>
</evidence>
<keyword evidence="2" id="KW-1185">Reference proteome</keyword>